<feature type="compositionally biased region" description="Polar residues" evidence="1">
    <location>
        <begin position="1046"/>
        <end position="1063"/>
    </location>
</feature>
<feature type="compositionally biased region" description="Polar residues" evidence="1">
    <location>
        <begin position="823"/>
        <end position="840"/>
    </location>
</feature>
<feature type="compositionally biased region" description="Basic residues" evidence="1">
    <location>
        <begin position="1064"/>
        <end position="1079"/>
    </location>
</feature>
<dbReference type="InterPro" id="IPR018465">
    <property type="entry name" value="Scm3/HJURP"/>
</dbReference>
<keyword evidence="3" id="KW-1185">Reference proteome</keyword>
<feature type="compositionally biased region" description="Basic and acidic residues" evidence="1">
    <location>
        <begin position="658"/>
        <end position="667"/>
    </location>
</feature>
<name>A0A0D7A876_9AGAR</name>
<feature type="compositionally biased region" description="Acidic residues" evidence="1">
    <location>
        <begin position="140"/>
        <end position="182"/>
    </location>
</feature>
<feature type="compositionally biased region" description="Polar residues" evidence="1">
    <location>
        <begin position="241"/>
        <end position="251"/>
    </location>
</feature>
<dbReference type="Pfam" id="PF10384">
    <property type="entry name" value="Scm3"/>
    <property type="match status" value="1"/>
</dbReference>
<proteinExistence type="predicted"/>
<feature type="compositionally biased region" description="Basic and acidic residues" evidence="1">
    <location>
        <begin position="198"/>
        <end position="210"/>
    </location>
</feature>
<evidence type="ECO:0000313" key="2">
    <source>
        <dbReference type="EMBL" id="KIY46579.1"/>
    </source>
</evidence>
<feature type="region of interest" description="Disordered" evidence="1">
    <location>
        <begin position="1"/>
        <end position="62"/>
    </location>
</feature>
<feature type="compositionally biased region" description="Polar residues" evidence="1">
    <location>
        <begin position="289"/>
        <end position="318"/>
    </location>
</feature>
<dbReference type="Proteomes" id="UP000054144">
    <property type="component" value="Unassembled WGS sequence"/>
</dbReference>
<sequence length="1079" mass="117501">MEPPPPPKKFPHLITPSASPPASRPSFFPPPVQLNSVAYPLRKRQRTSSPTPSTSSSNQNTIWDEVIKARQASVMRMLDVWGQLEARYSRRLDEDDIVDIRTGEVIQDRGVLQMSPRKAFGSLPLHREGENLTNTTGSADAEDEDDENEDESAADEDVTEGGVDEEDDSADSDELNLVDPVDEQPVLSTIQPPVPEVWRLDPASKVRRLDPPTAEELEEFMQAENARRCREGDATEGAAGVSTNGATSQTARAPASESESDDELNDWSVCDASVIYLIPPDDTDESQTDELSNVQDTPSNPAKQLQTPPRSRQSTASVSRLLDDDDQPPLSPPATSSSSQLPPSTPSSSTFSISPFKNSSSLSEPTSLPPSSPLPPSSSSPPSSPSHGVTPKGRKSEPKAKVACQSRAESSDDDFEILSPPPPQCKQRAQSRPRRGTEHPSLSTRAALKSKRHPKSPSPQSEPIVDPFFDTRESEASAPSTPATAPRLDLRKMLTRRKSMGKVYRGSDSSVTKTGRSASRLRKAVGSPLVSTDEAVEEPYSVGTPSRTRRACSVKRLVPEVVLPRRHPTCSVSSVPRRPDGTLPDTGDADLSAAVADLDIEDPSANSVRRKQASRKGKKKEEIREVHDQNIEVPLKDADLEDSSPSKSSKRTTRKEKRVVLSEKADAEVGTVPASRGPSKKRKRRNSGSDISTASDTREPDTQSSQDGNDCERYSRTSVTRWGGSERASSSRSRVGDDDDLPESSTGYRRHASAVHSLAERSSSRGRSYSAVDERHYGYSPPPAAYDYDPLQDARAQVLMRAVHELATLLPPLGYPPYGSPLQSFSRDATPYSHATTPYQHTPGPYEPGRPYSAYSPPWTHPPPRRYSTAPDNPFYVRDSDEDEPRRSSRPPTPGPHRSVPAPQHKTLVDRSHSRGRRVSFAFQEGEDSAAVDVPKRSRRDSRGNVCSGVEADTDDSGTKVTRTKPTTTKKGRSSSDDRSVSDAAGSDTDEDVVIIRGRSKTRAHTPGPSSRSRSRTSKNISASSKSRARPGEGDDSPEDSRALRSRTSNSSKSHAAPTTPSSPHKHRPSTAHRGRRPV</sequence>
<evidence type="ECO:0000256" key="1">
    <source>
        <dbReference type="SAM" id="MobiDB-lite"/>
    </source>
</evidence>
<evidence type="ECO:0000313" key="3">
    <source>
        <dbReference type="Proteomes" id="UP000054144"/>
    </source>
</evidence>
<feature type="compositionally biased region" description="Basic and acidic residues" evidence="1">
    <location>
        <begin position="619"/>
        <end position="638"/>
    </location>
</feature>
<feature type="compositionally biased region" description="Polar residues" evidence="1">
    <location>
        <begin position="507"/>
        <end position="517"/>
    </location>
</feature>
<feature type="region of interest" description="Disordered" evidence="1">
    <location>
        <begin position="821"/>
        <end position="1079"/>
    </location>
</feature>
<feature type="compositionally biased region" description="Low complexity" evidence="1">
    <location>
        <begin position="47"/>
        <end position="61"/>
    </location>
</feature>
<dbReference type="EMBL" id="KN882027">
    <property type="protein sequence ID" value="KIY46579.1"/>
    <property type="molecule type" value="Genomic_DNA"/>
</dbReference>
<dbReference type="GO" id="GO:0042393">
    <property type="term" value="F:histone binding"/>
    <property type="evidence" value="ECO:0007669"/>
    <property type="project" value="InterPro"/>
</dbReference>
<dbReference type="GO" id="GO:0005634">
    <property type="term" value="C:nucleus"/>
    <property type="evidence" value="ECO:0007669"/>
    <property type="project" value="InterPro"/>
</dbReference>
<feature type="compositionally biased region" description="Pro residues" evidence="1">
    <location>
        <begin position="18"/>
        <end position="32"/>
    </location>
</feature>
<reference evidence="2 3" key="1">
    <citation type="journal article" date="2015" name="Fungal Genet. Biol.">
        <title>Evolution of novel wood decay mechanisms in Agaricales revealed by the genome sequences of Fistulina hepatica and Cylindrobasidium torrendii.</title>
        <authorList>
            <person name="Floudas D."/>
            <person name="Held B.W."/>
            <person name="Riley R."/>
            <person name="Nagy L.G."/>
            <person name="Koehler G."/>
            <person name="Ransdell A.S."/>
            <person name="Younus H."/>
            <person name="Chow J."/>
            <person name="Chiniquy J."/>
            <person name="Lipzen A."/>
            <person name="Tritt A."/>
            <person name="Sun H."/>
            <person name="Haridas S."/>
            <person name="LaButti K."/>
            <person name="Ohm R.A."/>
            <person name="Kues U."/>
            <person name="Blanchette R.A."/>
            <person name="Grigoriev I.V."/>
            <person name="Minto R.E."/>
            <person name="Hibbett D.S."/>
        </authorList>
    </citation>
    <scope>NUCLEOTIDE SEQUENCE [LARGE SCALE GENOMIC DNA]</scope>
    <source>
        <strain evidence="2 3">ATCC 64428</strain>
    </source>
</reference>
<dbReference type="OrthoDB" id="2420608at2759"/>
<accession>A0A0D7A876</accession>
<protein>
    <submittedName>
        <fullName evidence="2">Uncharacterized protein</fullName>
    </submittedName>
</protein>
<feature type="compositionally biased region" description="Basic residues" evidence="1">
    <location>
        <begin position="648"/>
        <end position="657"/>
    </location>
</feature>
<dbReference type="AlphaFoldDB" id="A0A0D7A876"/>
<feature type="compositionally biased region" description="Low complexity" evidence="1">
    <location>
        <begin position="476"/>
        <end position="486"/>
    </location>
</feature>
<organism evidence="2 3">
    <name type="scientific">Fistulina hepatica ATCC 64428</name>
    <dbReference type="NCBI Taxonomy" id="1128425"/>
    <lineage>
        <taxon>Eukaryota</taxon>
        <taxon>Fungi</taxon>
        <taxon>Dikarya</taxon>
        <taxon>Basidiomycota</taxon>
        <taxon>Agaricomycotina</taxon>
        <taxon>Agaricomycetes</taxon>
        <taxon>Agaricomycetidae</taxon>
        <taxon>Agaricales</taxon>
        <taxon>Fistulinaceae</taxon>
        <taxon>Fistulina</taxon>
    </lineage>
</organism>
<feature type="region of interest" description="Disordered" evidence="1">
    <location>
        <begin position="120"/>
        <end position="550"/>
    </location>
</feature>
<feature type="compositionally biased region" description="Basic residues" evidence="1">
    <location>
        <begin position="608"/>
        <end position="618"/>
    </location>
</feature>
<feature type="compositionally biased region" description="Low complexity" evidence="1">
    <location>
        <begin position="333"/>
        <end position="366"/>
    </location>
</feature>
<gene>
    <name evidence="2" type="ORF">FISHEDRAFT_60259</name>
</gene>
<feature type="compositionally biased region" description="Pro residues" evidence="1">
    <location>
        <begin position="367"/>
        <end position="384"/>
    </location>
</feature>
<feature type="region of interest" description="Disordered" evidence="1">
    <location>
        <begin position="562"/>
        <end position="783"/>
    </location>
</feature>